<evidence type="ECO:0000313" key="2">
    <source>
        <dbReference type="EMBL" id="RMX00764.1"/>
    </source>
</evidence>
<dbReference type="Pfam" id="PF02464">
    <property type="entry name" value="CinA"/>
    <property type="match status" value="1"/>
</dbReference>
<comment type="caution">
    <text evidence="2">The sequence shown here is derived from an EMBL/GenBank/DDBJ whole genome shotgun (WGS) entry which is preliminary data.</text>
</comment>
<protein>
    <submittedName>
        <fullName evidence="2">CinA family protein</fullName>
    </submittedName>
</protein>
<evidence type="ECO:0000313" key="3">
    <source>
        <dbReference type="Proteomes" id="UP000267521"/>
    </source>
</evidence>
<dbReference type="AlphaFoldDB" id="A0A3M6QCB7"/>
<dbReference type="NCBIfam" id="TIGR00199">
    <property type="entry name" value="PncC_domain"/>
    <property type="match status" value="1"/>
</dbReference>
<gene>
    <name evidence="2" type="ORF">EBQ26_02505</name>
</gene>
<dbReference type="EMBL" id="RDQM01000002">
    <property type="protein sequence ID" value="RMX00764.1"/>
    <property type="molecule type" value="Genomic_DNA"/>
</dbReference>
<dbReference type="InterPro" id="IPR036653">
    <property type="entry name" value="CinA-like_C"/>
</dbReference>
<dbReference type="Gene3D" id="3.90.950.20">
    <property type="entry name" value="CinA-like"/>
    <property type="match status" value="1"/>
</dbReference>
<reference evidence="2 3" key="1">
    <citation type="submission" date="2018-10" db="EMBL/GenBank/DDBJ databases">
        <title>Comamonadaceae CDC group NO-1 genome sequencing and assembly.</title>
        <authorList>
            <person name="Bernier A.-M."/>
            <person name="Bernard K."/>
        </authorList>
    </citation>
    <scope>NUCLEOTIDE SEQUENCE [LARGE SCALE GENOMIC DNA]</scope>
    <source>
        <strain evidence="2 3">NML970147</strain>
    </source>
</reference>
<name>A0A3M6QCB7_9BURK</name>
<feature type="domain" description="CinA C-terminal" evidence="1">
    <location>
        <begin position="15"/>
        <end position="174"/>
    </location>
</feature>
<dbReference type="SUPFAM" id="SSF142433">
    <property type="entry name" value="CinA-like"/>
    <property type="match status" value="1"/>
</dbReference>
<dbReference type="Proteomes" id="UP000267521">
    <property type="component" value="Unassembled WGS sequence"/>
</dbReference>
<dbReference type="RefSeq" id="WP_122237445.1">
    <property type="nucleotide sequence ID" value="NZ_RDQM01000002.1"/>
</dbReference>
<dbReference type="InterPro" id="IPR008136">
    <property type="entry name" value="CinA_C"/>
</dbReference>
<organism evidence="2 3">
    <name type="scientific">Allofranklinella schreckenbergeri</name>
    <dbReference type="NCBI Taxonomy" id="1076744"/>
    <lineage>
        <taxon>Bacteria</taxon>
        <taxon>Pseudomonadati</taxon>
        <taxon>Pseudomonadota</taxon>
        <taxon>Betaproteobacteria</taxon>
        <taxon>Burkholderiales</taxon>
        <taxon>Comamonadaceae</taxon>
        <taxon>Allofranklinella</taxon>
    </lineage>
</organism>
<accession>A0A3M6QCB7</accession>
<evidence type="ECO:0000259" key="1">
    <source>
        <dbReference type="Pfam" id="PF02464"/>
    </source>
</evidence>
<sequence length="182" mass="18933">MSDLDCMADRITAAVAELAQCLIATNRMMACAESCTGGMVAAACTALAGSSAWFERGMVTYSNEAKQQMLGVPAELIATHGAVSEPVARAMAEGALRHSQAQLSLAITGIAGPSGGSEEKPVGTVWFAWAASPSQTQNAAAPVFDVLTRRCIFAGDRQAVREAACWHALNGLLDLARKGSLF</sequence>
<proteinExistence type="predicted"/>